<dbReference type="Gene3D" id="1.10.357.10">
    <property type="entry name" value="Tetracycline Repressor, domain 2"/>
    <property type="match status" value="1"/>
</dbReference>
<feature type="DNA-binding region" description="H-T-H motif" evidence="4">
    <location>
        <begin position="131"/>
        <end position="150"/>
    </location>
</feature>
<dbReference type="EMBL" id="VFPG01000001">
    <property type="protein sequence ID" value="TQM28788.1"/>
    <property type="molecule type" value="Genomic_DNA"/>
</dbReference>
<evidence type="ECO:0000313" key="8">
    <source>
        <dbReference type="Proteomes" id="UP000316331"/>
    </source>
</evidence>
<protein>
    <submittedName>
        <fullName evidence="7">TetR family transcriptional regulator</fullName>
    </submittedName>
</protein>
<evidence type="ECO:0000256" key="5">
    <source>
        <dbReference type="SAM" id="MobiDB-lite"/>
    </source>
</evidence>
<gene>
    <name evidence="7" type="ORF">FB390_0362</name>
</gene>
<dbReference type="InterPro" id="IPR050109">
    <property type="entry name" value="HTH-type_TetR-like_transc_reg"/>
</dbReference>
<keyword evidence="2 4" id="KW-0238">DNA-binding</keyword>
<dbReference type="PANTHER" id="PTHR30055:SF151">
    <property type="entry name" value="TRANSCRIPTIONAL REGULATORY PROTEIN"/>
    <property type="match status" value="1"/>
</dbReference>
<organism evidence="7 8">
    <name type="scientific">Nocardia bhagyanarayanae</name>
    <dbReference type="NCBI Taxonomy" id="1215925"/>
    <lineage>
        <taxon>Bacteria</taxon>
        <taxon>Bacillati</taxon>
        <taxon>Actinomycetota</taxon>
        <taxon>Actinomycetes</taxon>
        <taxon>Mycobacteriales</taxon>
        <taxon>Nocardiaceae</taxon>
        <taxon>Nocardia</taxon>
    </lineage>
</organism>
<feature type="region of interest" description="Disordered" evidence="5">
    <location>
        <begin position="1"/>
        <end position="108"/>
    </location>
</feature>
<evidence type="ECO:0000259" key="6">
    <source>
        <dbReference type="PROSITE" id="PS50977"/>
    </source>
</evidence>
<dbReference type="Pfam" id="PF00440">
    <property type="entry name" value="TetR_N"/>
    <property type="match status" value="1"/>
</dbReference>
<evidence type="ECO:0000256" key="1">
    <source>
        <dbReference type="ARBA" id="ARBA00023015"/>
    </source>
</evidence>
<feature type="compositionally biased region" description="Basic and acidic residues" evidence="5">
    <location>
        <begin position="74"/>
        <end position="103"/>
    </location>
</feature>
<proteinExistence type="predicted"/>
<keyword evidence="8" id="KW-1185">Reference proteome</keyword>
<dbReference type="SUPFAM" id="SSF48498">
    <property type="entry name" value="Tetracyclin repressor-like, C-terminal domain"/>
    <property type="match status" value="1"/>
</dbReference>
<reference evidence="7 8" key="1">
    <citation type="submission" date="2019-06" db="EMBL/GenBank/DDBJ databases">
        <title>Sequencing the genomes of 1000 actinobacteria strains.</title>
        <authorList>
            <person name="Klenk H.-P."/>
        </authorList>
    </citation>
    <scope>NUCLEOTIDE SEQUENCE [LARGE SCALE GENOMIC DNA]</scope>
    <source>
        <strain evidence="7 8">DSM 103495</strain>
    </source>
</reference>
<keyword evidence="3" id="KW-0804">Transcription</keyword>
<dbReference type="GO" id="GO:0003700">
    <property type="term" value="F:DNA-binding transcription factor activity"/>
    <property type="evidence" value="ECO:0007669"/>
    <property type="project" value="TreeGrafter"/>
</dbReference>
<dbReference type="PANTHER" id="PTHR30055">
    <property type="entry name" value="HTH-TYPE TRANSCRIPTIONAL REGULATOR RUTR"/>
    <property type="match status" value="1"/>
</dbReference>
<evidence type="ECO:0000256" key="3">
    <source>
        <dbReference type="ARBA" id="ARBA00023163"/>
    </source>
</evidence>
<feature type="domain" description="HTH tetR-type" evidence="6">
    <location>
        <begin position="108"/>
        <end position="168"/>
    </location>
</feature>
<comment type="caution">
    <text evidence="7">The sequence shown here is derived from an EMBL/GenBank/DDBJ whole genome shotgun (WGS) entry which is preliminary data.</text>
</comment>
<dbReference type="Pfam" id="PF02909">
    <property type="entry name" value="TetR_C_1"/>
    <property type="match status" value="1"/>
</dbReference>
<name>A0A543F4N1_9NOCA</name>
<accession>A0A543F4N1</accession>
<dbReference type="Gene3D" id="1.10.10.60">
    <property type="entry name" value="Homeodomain-like"/>
    <property type="match status" value="1"/>
</dbReference>
<dbReference type="PROSITE" id="PS50977">
    <property type="entry name" value="HTH_TETR_2"/>
    <property type="match status" value="1"/>
</dbReference>
<dbReference type="Proteomes" id="UP000316331">
    <property type="component" value="Unassembled WGS sequence"/>
</dbReference>
<dbReference type="InterPro" id="IPR036271">
    <property type="entry name" value="Tet_transcr_reg_TetR-rel_C_sf"/>
</dbReference>
<evidence type="ECO:0000256" key="4">
    <source>
        <dbReference type="PROSITE-ProRule" id="PRU00335"/>
    </source>
</evidence>
<evidence type="ECO:0000313" key="7">
    <source>
        <dbReference type="EMBL" id="TQM28788.1"/>
    </source>
</evidence>
<dbReference type="GO" id="GO:0000976">
    <property type="term" value="F:transcription cis-regulatory region binding"/>
    <property type="evidence" value="ECO:0007669"/>
    <property type="project" value="TreeGrafter"/>
</dbReference>
<keyword evidence="1" id="KW-0805">Transcription regulation</keyword>
<dbReference type="GO" id="GO:0045892">
    <property type="term" value="P:negative regulation of DNA-templated transcription"/>
    <property type="evidence" value="ECO:0007669"/>
    <property type="project" value="InterPro"/>
</dbReference>
<dbReference type="InterPro" id="IPR004111">
    <property type="entry name" value="Repressor_TetR_C"/>
</dbReference>
<dbReference type="AlphaFoldDB" id="A0A543F4N1"/>
<dbReference type="InterPro" id="IPR009057">
    <property type="entry name" value="Homeodomain-like_sf"/>
</dbReference>
<dbReference type="SUPFAM" id="SSF46689">
    <property type="entry name" value="Homeodomain-like"/>
    <property type="match status" value="1"/>
</dbReference>
<sequence length="316" mass="34442">MGELRTAPTPLSHGAPQARVLPPWAKMEPMPPSSSQREPSGERATAGRRKPSGARVQAPRNEPSGEPAQATGDESGKRRETADIESSGERARSVGRAPSDRRTGRPARISRAEIVAAAHKVLDAEGVEKLTMRRLATELGCTPMALYHHVRDKDDLLRMLLNDYADQVTWPDLPDDPKQRILVAATAMHDVLAARPWIVEVLTEGDLFGLSALWVSENIIDAAVAAGLTLDRAAHAYRAIWHYTAGEILIRGNAVRRAADQRPTYRDQVFADLDPETLPRLAELGPRWAALSATDTYADGLRALVDGLLAPRSGTR</sequence>
<evidence type="ECO:0000256" key="2">
    <source>
        <dbReference type="ARBA" id="ARBA00023125"/>
    </source>
</evidence>
<dbReference type="InterPro" id="IPR001647">
    <property type="entry name" value="HTH_TetR"/>
</dbReference>